<dbReference type="InterPro" id="IPR007844">
    <property type="entry name" value="AsmA"/>
</dbReference>
<dbReference type="EMBL" id="CP058627">
    <property type="protein sequence ID" value="QLG87121.1"/>
    <property type="molecule type" value="Genomic_DNA"/>
</dbReference>
<proteinExistence type="predicted"/>
<dbReference type="GO" id="GO:0090313">
    <property type="term" value="P:regulation of protein targeting to membrane"/>
    <property type="evidence" value="ECO:0007669"/>
    <property type="project" value="TreeGrafter"/>
</dbReference>
<feature type="compositionally biased region" description="Low complexity" evidence="1">
    <location>
        <begin position="729"/>
        <end position="743"/>
    </location>
</feature>
<sequence>MLAISLTALLGVLPYFLSFDVLREQIINQVQADTQRTMTISGSAHMVLLPRPAILISNTTLTEPNARTVFAHADRVKVVFRLWPLITTGKPVVHAIEIDQPELNIVRHENGTYNFEDLLRPHSDTTEFALDKLSFNQAHLNWQDDFLGGEVSLSNLDLTLDQLTDPKDGRLKVDGQITLGENKAGASWQGQVVGTAAMRYLEKERTLRVADIVFDVTQRGQSDEKLKLSEAHLQATGNLNYSWQPLRLAGGDMKITTSAVRAGQHWNATLDVPDISLTESALGLHRLKLKIGMKDQQSEFNATTNIPTMGGGQRGFLRTDSAQINVRYKSPEQDLSVQLVSPLELYRGHLARLPSYTLTGSYTNINLPRGAIRLALSGRGDLDMRDENLSLDSVGTLDGEHLSSQINLENFLDPQFRVNIDLAKLDLTPYLPVVAKGAKTVNHNAAFDFWWLEKLKALGSVKIGELVLQNLHVDDLAFTLLASNKRLVLDPLSATLYEGRLNGRAEIDAGKKPAYFRLEQTLSNMNINTLLTDTIDNSRFEGRSDLTLDVAAVGNKLSDLSKTAGGNIKIRLKQGAIRGIDIPLLLRTASQQIKLMNGETAPFSVKDARTQFSELQATWLLKHGLASNNDLNVRAGILKLTGGGQIDLGAGQLNYMMKASANPDVPELSGLKGLVLPISFTGPLNAPEYKADYASLKEQIVHKQKAEQEAQQAQEKAKAAAAEKKAAAQRKAAANSSAKSSAKTTPPPAKKK</sequence>
<name>A0A7H9BGQ1_9NEIS</name>
<dbReference type="PANTHER" id="PTHR30441:SF4">
    <property type="entry name" value="PROTEIN ASMA"/>
    <property type="match status" value="1"/>
</dbReference>
<dbReference type="AlphaFoldDB" id="A0A7H9BGQ1"/>
<reference evidence="3 4" key="1">
    <citation type="submission" date="2020-07" db="EMBL/GenBank/DDBJ databases">
        <title>Complete genome sequence of Chitinibacter sp. 2T18.</title>
        <authorList>
            <person name="Bae J.-W."/>
            <person name="Choi J.-W."/>
        </authorList>
    </citation>
    <scope>NUCLEOTIDE SEQUENCE [LARGE SCALE GENOMIC DNA]</scope>
    <source>
        <strain evidence="3 4">2T18</strain>
    </source>
</reference>
<dbReference type="GO" id="GO:0005886">
    <property type="term" value="C:plasma membrane"/>
    <property type="evidence" value="ECO:0007669"/>
    <property type="project" value="TreeGrafter"/>
</dbReference>
<evidence type="ECO:0000256" key="1">
    <source>
        <dbReference type="SAM" id="MobiDB-lite"/>
    </source>
</evidence>
<dbReference type="Pfam" id="PF05170">
    <property type="entry name" value="AsmA"/>
    <property type="match status" value="1"/>
</dbReference>
<feature type="compositionally biased region" description="Basic and acidic residues" evidence="1">
    <location>
        <begin position="715"/>
        <end position="726"/>
    </location>
</feature>
<feature type="domain" description="AsmA" evidence="2">
    <location>
        <begin position="9"/>
        <end position="631"/>
    </location>
</feature>
<evidence type="ECO:0000259" key="2">
    <source>
        <dbReference type="Pfam" id="PF05170"/>
    </source>
</evidence>
<protein>
    <submittedName>
        <fullName evidence="3">AsmA family protein</fullName>
    </submittedName>
</protein>
<organism evidence="3 4">
    <name type="scientific">Chitinibacter bivalviorum</name>
    <dbReference type="NCBI Taxonomy" id="2739434"/>
    <lineage>
        <taxon>Bacteria</taxon>
        <taxon>Pseudomonadati</taxon>
        <taxon>Pseudomonadota</taxon>
        <taxon>Betaproteobacteria</taxon>
        <taxon>Neisseriales</taxon>
        <taxon>Chitinibacteraceae</taxon>
        <taxon>Chitinibacter</taxon>
    </lineage>
</organism>
<dbReference type="KEGG" id="chiz:HQ393_02030"/>
<accession>A0A7H9BGQ1</accession>
<evidence type="ECO:0000313" key="4">
    <source>
        <dbReference type="Proteomes" id="UP000509597"/>
    </source>
</evidence>
<dbReference type="PANTHER" id="PTHR30441">
    <property type="entry name" value="DUF748 DOMAIN-CONTAINING PROTEIN"/>
    <property type="match status" value="1"/>
</dbReference>
<feature type="region of interest" description="Disordered" evidence="1">
    <location>
        <begin position="706"/>
        <end position="752"/>
    </location>
</feature>
<dbReference type="InterPro" id="IPR052894">
    <property type="entry name" value="AsmA-related"/>
</dbReference>
<keyword evidence="4" id="KW-1185">Reference proteome</keyword>
<gene>
    <name evidence="3" type="ORF">HQ393_02030</name>
</gene>
<dbReference type="Proteomes" id="UP000509597">
    <property type="component" value="Chromosome"/>
</dbReference>
<evidence type="ECO:0000313" key="3">
    <source>
        <dbReference type="EMBL" id="QLG87121.1"/>
    </source>
</evidence>